<gene>
    <name evidence="2" type="ORF">METZ01_LOCUS304181</name>
</gene>
<accession>A0A382MU81</accession>
<feature type="transmembrane region" description="Helical" evidence="1">
    <location>
        <begin position="35"/>
        <end position="55"/>
    </location>
</feature>
<feature type="transmembrane region" description="Helical" evidence="1">
    <location>
        <begin position="6"/>
        <end position="23"/>
    </location>
</feature>
<sequence>MFLQVVTFVIYIIAALCVGSIFVQGGNQKLKLFDLPIAIAMGLVIAGLLWVLAIISKAPPKVVVVSTMVPLAF</sequence>
<name>A0A382MU81_9ZZZZ</name>
<feature type="non-terminal residue" evidence="2">
    <location>
        <position position="73"/>
    </location>
</feature>
<dbReference type="EMBL" id="UINC01095330">
    <property type="protein sequence ID" value="SVC51327.1"/>
    <property type="molecule type" value="Genomic_DNA"/>
</dbReference>
<protein>
    <submittedName>
        <fullName evidence="2">Uncharacterized protein</fullName>
    </submittedName>
</protein>
<dbReference type="AlphaFoldDB" id="A0A382MU81"/>
<keyword evidence="1" id="KW-0812">Transmembrane</keyword>
<organism evidence="2">
    <name type="scientific">marine metagenome</name>
    <dbReference type="NCBI Taxonomy" id="408172"/>
    <lineage>
        <taxon>unclassified sequences</taxon>
        <taxon>metagenomes</taxon>
        <taxon>ecological metagenomes</taxon>
    </lineage>
</organism>
<proteinExistence type="predicted"/>
<evidence type="ECO:0000313" key="2">
    <source>
        <dbReference type="EMBL" id="SVC51327.1"/>
    </source>
</evidence>
<keyword evidence="1" id="KW-1133">Transmembrane helix</keyword>
<reference evidence="2" key="1">
    <citation type="submission" date="2018-05" db="EMBL/GenBank/DDBJ databases">
        <authorList>
            <person name="Lanie J.A."/>
            <person name="Ng W.-L."/>
            <person name="Kazmierczak K.M."/>
            <person name="Andrzejewski T.M."/>
            <person name="Davidsen T.M."/>
            <person name="Wayne K.J."/>
            <person name="Tettelin H."/>
            <person name="Glass J.I."/>
            <person name="Rusch D."/>
            <person name="Podicherti R."/>
            <person name="Tsui H.-C.T."/>
            <person name="Winkler M.E."/>
        </authorList>
    </citation>
    <scope>NUCLEOTIDE SEQUENCE</scope>
</reference>
<keyword evidence="1" id="KW-0472">Membrane</keyword>
<evidence type="ECO:0000256" key="1">
    <source>
        <dbReference type="SAM" id="Phobius"/>
    </source>
</evidence>